<protein>
    <recommendedName>
        <fullName evidence="3">ERF1 domain-containing protein 3</fullName>
    </recommendedName>
</protein>
<dbReference type="Pfam" id="PF18845">
    <property type="entry name" value="baeRF_family3"/>
    <property type="match status" value="1"/>
</dbReference>
<accession>A0A1H5W0L5</accession>
<dbReference type="Gene3D" id="3.30.1330.30">
    <property type="match status" value="1"/>
</dbReference>
<dbReference type="RefSeq" id="WP_103924576.1">
    <property type="nucleotide sequence ID" value="NZ_FNVR01000008.1"/>
</dbReference>
<dbReference type="STRING" id="1120964.GCA_001313265_02616"/>
<dbReference type="Proteomes" id="UP000236736">
    <property type="component" value="Unassembled WGS sequence"/>
</dbReference>
<keyword evidence="2" id="KW-1185">Reference proteome</keyword>
<dbReference type="InterPro" id="IPR041289">
    <property type="entry name" value="Bact_RF_family3"/>
</dbReference>
<evidence type="ECO:0000313" key="2">
    <source>
        <dbReference type="Proteomes" id="UP000236736"/>
    </source>
</evidence>
<evidence type="ECO:0000313" key="1">
    <source>
        <dbReference type="EMBL" id="SEF92828.1"/>
    </source>
</evidence>
<evidence type="ECO:0008006" key="3">
    <source>
        <dbReference type="Google" id="ProtNLM"/>
    </source>
</evidence>
<proteinExistence type="predicted"/>
<dbReference type="OrthoDB" id="4393931at2"/>
<reference evidence="2" key="1">
    <citation type="submission" date="2016-10" db="EMBL/GenBank/DDBJ databases">
        <authorList>
            <person name="Varghese N."/>
            <person name="Submissions S."/>
        </authorList>
    </citation>
    <scope>NUCLEOTIDE SEQUENCE [LARGE SCALE GENOMIC DNA]</scope>
    <source>
        <strain evidence="2">DSM 17298</strain>
    </source>
</reference>
<gene>
    <name evidence="1" type="ORF">SAMN03080598_01910</name>
</gene>
<organism evidence="1 2">
    <name type="scientific">Algoriphagus boritolerans DSM 17298 = JCM 18970</name>
    <dbReference type="NCBI Taxonomy" id="1120964"/>
    <lineage>
        <taxon>Bacteria</taxon>
        <taxon>Pseudomonadati</taxon>
        <taxon>Bacteroidota</taxon>
        <taxon>Cytophagia</taxon>
        <taxon>Cytophagales</taxon>
        <taxon>Cyclobacteriaceae</taxon>
        <taxon>Algoriphagus</taxon>
    </lineage>
</organism>
<dbReference type="EMBL" id="FNVR01000008">
    <property type="protein sequence ID" value="SEF92828.1"/>
    <property type="molecule type" value="Genomic_DNA"/>
</dbReference>
<dbReference type="InterPro" id="IPR029064">
    <property type="entry name" value="Ribosomal_eL30-like_sf"/>
</dbReference>
<dbReference type="AlphaFoldDB" id="A0A1H5W0L5"/>
<sequence>MQPNKNTHSLDKALLQELLAVSDSPCLSLYMPTHRSHPENLQDPVRFKNLMKELEESLLRKYSNDETKAHLAPLIELTSEVDFWNRAAVGLAIFSAPGFIKAVKLAEAPKEIAMVADSFHTKPIQYYLQSTERFHVLALNRHEIQLFEGNRHSLVEIDLHEEVTATMTDALGEENADEHLTVASNVGTASSMHHGHGSKKDEVDIDSEHYFRDVAESIALHYSKPSGLPLLLAALPEYHHLFQKVSKNPLLVEEGIKVNPSTLTSEKLAELAWEVIKPEFLRKQEQLIGRYNQSKANGLGSEEIKEVAVALVEGRVDTLIIEADRIIASRITNLVTGNIQNKDIDNPRVDDLLDDMSELAMRMGGTVTVLTKEQMPSESGVAAIFRY</sequence>
<name>A0A1H5W0L5_9BACT</name>